<reference evidence="2" key="1">
    <citation type="journal article" date="2022" name="bioRxiv">
        <title>Sequencing and chromosome-scale assembly of the giantPleurodeles waltlgenome.</title>
        <authorList>
            <person name="Brown T."/>
            <person name="Elewa A."/>
            <person name="Iarovenko S."/>
            <person name="Subramanian E."/>
            <person name="Araus A.J."/>
            <person name="Petzold A."/>
            <person name="Susuki M."/>
            <person name="Suzuki K.-i.T."/>
            <person name="Hayashi T."/>
            <person name="Toyoda A."/>
            <person name="Oliveira C."/>
            <person name="Osipova E."/>
            <person name="Leigh N.D."/>
            <person name="Simon A."/>
            <person name="Yun M.H."/>
        </authorList>
    </citation>
    <scope>NUCLEOTIDE SEQUENCE</scope>
    <source>
        <strain evidence="2">20211129_DDA</strain>
        <tissue evidence="2">Liver</tissue>
    </source>
</reference>
<organism evidence="2 3">
    <name type="scientific">Pleurodeles waltl</name>
    <name type="common">Iberian ribbed newt</name>
    <dbReference type="NCBI Taxonomy" id="8319"/>
    <lineage>
        <taxon>Eukaryota</taxon>
        <taxon>Metazoa</taxon>
        <taxon>Chordata</taxon>
        <taxon>Craniata</taxon>
        <taxon>Vertebrata</taxon>
        <taxon>Euteleostomi</taxon>
        <taxon>Amphibia</taxon>
        <taxon>Batrachia</taxon>
        <taxon>Caudata</taxon>
        <taxon>Salamandroidea</taxon>
        <taxon>Salamandridae</taxon>
        <taxon>Pleurodelinae</taxon>
        <taxon>Pleurodeles</taxon>
    </lineage>
</organism>
<dbReference type="Proteomes" id="UP001066276">
    <property type="component" value="Chromosome 12"/>
</dbReference>
<protein>
    <submittedName>
        <fullName evidence="2">Uncharacterized protein</fullName>
    </submittedName>
</protein>
<sequence>MSDDCVRRARDVLEKARRMDLVNAEALGTLHQAWKASHGVTAAVFACSPPRMLSKVAAQEEEELGGGEPDEQRAARRPWREEKAGPRAADLVSSKKSERGVKGLRMLPGDGVKVEILHPLASLFLGSSIRTCQDALGDSRGGGAIANLVAKSFQKARQVQLWSAGVTLEGAQLGRRKAQERPPLLFPGKDSGQQEHMVSVAIEAKEAVGPGAAWLVKGVYMLDAGLQRMVG</sequence>
<comment type="caution">
    <text evidence="2">The sequence shown here is derived from an EMBL/GenBank/DDBJ whole genome shotgun (WGS) entry which is preliminary data.</text>
</comment>
<accession>A0AAV7L8C1</accession>
<gene>
    <name evidence="2" type="ORF">NDU88_004293</name>
</gene>
<evidence type="ECO:0000313" key="3">
    <source>
        <dbReference type="Proteomes" id="UP001066276"/>
    </source>
</evidence>
<dbReference type="EMBL" id="JANPWB010000016">
    <property type="protein sequence ID" value="KAJ1084140.1"/>
    <property type="molecule type" value="Genomic_DNA"/>
</dbReference>
<keyword evidence="3" id="KW-1185">Reference proteome</keyword>
<dbReference type="AlphaFoldDB" id="A0AAV7L8C1"/>
<evidence type="ECO:0000313" key="2">
    <source>
        <dbReference type="EMBL" id="KAJ1084140.1"/>
    </source>
</evidence>
<feature type="region of interest" description="Disordered" evidence="1">
    <location>
        <begin position="58"/>
        <end position="95"/>
    </location>
</feature>
<feature type="compositionally biased region" description="Basic and acidic residues" evidence="1">
    <location>
        <begin position="70"/>
        <end position="85"/>
    </location>
</feature>
<evidence type="ECO:0000256" key="1">
    <source>
        <dbReference type="SAM" id="MobiDB-lite"/>
    </source>
</evidence>
<name>A0AAV7L8C1_PLEWA</name>
<feature type="compositionally biased region" description="Acidic residues" evidence="1">
    <location>
        <begin position="59"/>
        <end position="69"/>
    </location>
</feature>
<proteinExistence type="predicted"/>